<accession>A0A6M3JCA2</accession>
<dbReference type="AlphaFoldDB" id="A0A6M3JCA2"/>
<reference evidence="1" key="1">
    <citation type="submission" date="2020-03" db="EMBL/GenBank/DDBJ databases">
        <title>The deep terrestrial virosphere.</title>
        <authorList>
            <person name="Holmfeldt K."/>
            <person name="Nilsson E."/>
            <person name="Simone D."/>
            <person name="Lopez-Fernandez M."/>
            <person name="Wu X."/>
            <person name="de Brujin I."/>
            <person name="Lundin D."/>
            <person name="Andersson A."/>
            <person name="Bertilsson S."/>
            <person name="Dopson M."/>
        </authorList>
    </citation>
    <scope>NUCLEOTIDE SEQUENCE</scope>
    <source>
        <strain evidence="2">MM415A00187</strain>
        <strain evidence="1">MM415B00313</strain>
    </source>
</reference>
<evidence type="ECO:0000313" key="1">
    <source>
        <dbReference type="EMBL" id="QJA66988.1"/>
    </source>
</evidence>
<evidence type="ECO:0000313" key="2">
    <source>
        <dbReference type="EMBL" id="QJA84500.1"/>
    </source>
</evidence>
<organism evidence="1">
    <name type="scientific">viral metagenome</name>
    <dbReference type="NCBI Taxonomy" id="1070528"/>
    <lineage>
        <taxon>unclassified sequences</taxon>
        <taxon>metagenomes</taxon>
        <taxon>organismal metagenomes</taxon>
    </lineage>
</organism>
<proteinExistence type="predicted"/>
<gene>
    <name evidence="2" type="ORF">MM415A00187_0035</name>
    <name evidence="1" type="ORF">MM415B00313_0036</name>
</gene>
<name>A0A6M3JCA2_9ZZZZ</name>
<sequence>MIKFYYAREKTNSYRPTPWHLSSEPFVAYRGNSHTYSPFQAVSSSYKPEWDEGIEPSSESYTSAGLKSFDKSFSKIITTAKGTKLIVPCSQEEDQQILLVTMRGGFRGGFSRIDIVNGVMISIKSGSKHCCPTAHNVCVLGDGGYLFSETGRRCPSGQVEVYSWENYFEMTSEEFEFFQENRDNERK</sequence>
<dbReference type="EMBL" id="MT142530">
    <property type="protein sequence ID" value="QJA84500.1"/>
    <property type="molecule type" value="Genomic_DNA"/>
</dbReference>
<protein>
    <submittedName>
        <fullName evidence="1">Uncharacterized protein</fullName>
    </submittedName>
</protein>
<dbReference type="EMBL" id="MT141564">
    <property type="protein sequence ID" value="QJA66988.1"/>
    <property type="molecule type" value="Genomic_DNA"/>
</dbReference>